<proteinExistence type="predicted"/>
<evidence type="ECO:0000313" key="2">
    <source>
        <dbReference type="EMBL" id="QHS88237.1"/>
    </source>
</evidence>
<sequence length="69" mass="7867">MDNNPTIIMVAAGILFLVGGVTLYNRENSYWSDGTVKINRKEGEQNILNWRTKTKKEFGIKGGRTKKHK</sequence>
<keyword evidence="1" id="KW-0812">Transmembrane</keyword>
<evidence type="ECO:0000256" key="1">
    <source>
        <dbReference type="SAM" id="Phobius"/>
    </source>
</evidence>
<name>A0A6C0B7N5_9ZZZZ</name>
<keyword evidence="1" id="KW-0472">Membrane</keyword>
<protein>
    <submittedName>
        <fullName evidence="2">Uncharacterized protein</fullName>
    </submittedName>
</protein>
<accession>A0A6C0B7N5</accession>
<reference evidence="2" key="1">
    <citation type="journal article" date="2020" name="Nature">
        <title>Giant virus diversity and host interactions through global metagenomics.</title>
        <authorList>
            <person name="Schulz F."/>
            <person name="Roux S."/>
            <person name="Paez-Espino D."/>
            <person name="Jungbluth S."/>
            <person name="Walsh D.A."/>
            <person name="Denef V.J."/>
            <person name="McMahon K.D."/>
            <person name="Konstantinidis K.T."/>
            <person name="Eloe-Fadrosh E.A."/>
            <person name="Kyrpides N.C."/>
            <person name="Woyke T."/>
        </authorList>
    </citation>
    <scope>NUCLEOTIDE SEQUENCE</scope>
    <source>
        <strain evidence="2">GVMAG-M-3300010158-55</strain>
    </source>
</reference>
<organism evidence="2">
    <name type="scientific">viral metagenome</name>
    <dbReference type="NCBI Taxonomy" id="1070528"/>
    <lineage>
        <taxon>unclassified sequences</taxon>
        <taxon>metagenomes</taxon>
        <taxon>organismal metagenomes</taxon>
    </lineage>
</organism>
<keyword evidence="1" id="KW-1133">Transmembrane helix</keyword>
<feature type="transmembrane region" description="Helical" evidence="1">
    <location>
        <begin position="6"/>
        <end position="24"/>
    </location>
</feature>
<dbReference type="EMBL" id="MN739094">
    <property type="protein sequence ID" value="QHS88237.1"/>
    <property type="molecule type" value="Genomic_DNA"/>
</dbReference>
<dbReference type="AlphaFoldDB" id="A0A6C0B7N5"/>